<evidence type="ECO:0000313" key="9">
    <source>
        <dbReference type="EMBL" id="RAV31502.1"/>
    </source>
</evidence>
<keyword evidence="3" id="KW-0813">Transport</keyword>
<organism evidence="9 10">
    <name type="scientific">Corynebacterium heidelbergense</name>
    <dbReference type="NCBI Taxonomy" id="2055947"/>
    <lineage>
        <taxon>Bacteria</taxon>
        <taxon>Bacillati</taxon>
        <taxon>Actinomycetota</taxon>
        <taxon>Actinomycetes</taxon>
        <taxon>Mycobacteriales</taxon>
        <taxon>Corynebacteriaceae</taxon>
        <taxon>Corynebacterium</taxon>
    </lineage>
</organism>
<evidence type="ECO:0000256" key="5">
    <source>
        <dbReference type="ARBA" id="ARBA00023010"/>
    </source>
</evidence>
<dbReference type="EMBL" id="QHCV01000085">
    <property type="protein sequence ID" value="RAV31502.1"/>
    <property type="molecule type" value="Genomic_DNA"/>
</dbReference>
<dbReference type="NCBIfam" id="TIGR00945">
    <property type="entry name" value="tatC"/>
    <property type="match status" value="1"/>
</dbReference>
<evidence type="ECO:0000256" key="3">
    <source>
        <dbReference type="ARBA" id="ARBA00022927"/>
    </source>
</evidence>
<dbReference type="PANTHER" id="PTHR30371:SF0">
    <property type="entry name" value="SEC-INDEPENDENT PROTEIN TRANSLOCASE PROTEIN TATC, CHLOROPLASTIC-RELATED"/>
    <property type="match status" value="1"/>
</dbReference>
<keyword evidence="5" id="KW-0811">Translocation</keyword>
<dbReference type="PANTHER" id="PTHR30371">
    <property type="entry name" value="SEC-INDEPENDENT PROTEIN TRANSLOCASE PROTEIN TATC"/>
    <property type="match status" value="1"/>
</dbReference>
<feature type="transmembrane region" description="Helical" evidence="8">
    <location>
        <begin position="162"/>
        <end position="189"/>
    </location>
</feature>
<keyword evidence="2 8" id="KW-0812">Transmembrane</keyword>
<dbReference type="InterPro" id="IPR002033">
    <property type="entry name" value="TatC"/>
</dbReference>
<comment type="caution">
    <text evidence="9">The sequence shown here is derived from an EMBL/GenBank/DDBJ whole genome shotgun (WGS) entry which is preliminary data.</text>
</comment>
<keyword evidence="3" id="KW-0653">Protein transport</keyword>
<name>A0A364V4E2_9CORY</name>
<dbReference type="PROSITE" id="PS01218">
    <property type="entry name" value="TATC"/>
    <property type="match status" value="1"/>
</dbReference>
<sequence>MTLVQHIQELRRRLLVALAAILLGTIVGYLWYGTRVGPIPSLGDILKAPYCSLPPESRFGSSTGDCRLLATGPFEMFVLRLKVGGLAGLVFSSPVWLGQIWGYITPGLKKNEKRWTLGVGGAAGALFVLGAVLAYFVLSQGLEFLMSIGDEAQIAALNGERYFSFAIGLLVIFGVSFEVPLLTVLLNLAGVISYQQLKEKRRYIIVVLFIFAAFATPGQDPVSMVCLALALCFMMEIATQIARFNDRRRKRQRPEWLDAQDETATSIESAAPVAAPTPEPAQTLSDEEIGLVVHP</sequence>
<dbReference type="GO" id="GO:0065002">
    <property type="term" value="P:intracellular protein transmembrane transport"/>
    <property type="evidence" value="ECO:0007669"/>
    <property type="project" value="TreeGrafter"/>
</dbReference>
<dbReference type="PRINTS" id="PR01840">
    <property type="entry name" value="TATCFAMILY"/>
</dbReference>
<keyword evidence="4 8" id="KW-1133">Transmembrane helix</keyword>
<evidence type="ECO:0000313" key="10">
    <source>
        <dbReference type="Proteomes" id="UP000251577"/>
    </source>
</evidence>
<feature type="transmembrane region" description="Helical" evidence="8">
    <location>
        <begin position="201"/>
        <end position="216"/>
    </location>
</feature>
<dbReference type="AlphaFoldDB" id="A0A364V4E2"/>
<evidence type="ECO:0000256" key="1">
    <source>
        <dbReference type="ARBA" id="ARBA00004141"/>
    </source>
</evidence>
<feature type="region of interest" description="Disordered" evidence="7">
    <location>
        <begin position="254"/>
        <end position="295"/>
    </location>
</feature>
<keyword evidence="10" id="KW-1185">Reference proteome</keyword>
<reference evidence="9 10" key="1">
    <citation type="journal article" date="2018" name="Syst. Appl. Microbiol.">
        <title>Corynebacterium heidelbergense sp. nov., isolated from the preen glands of Egyptian geese (Alopochen aegyptiacus).</title>
        <authorList>
            <person name="Braun M.S."/>
            <person name="Wang E."/>
            <person name="Zimmermann S."/>
            <person name="Wink M."/>
        </authorList>
    </citation>
    <scope>NUCLEOTIDE SEQUENCE [LARGE SCALE GENOMIC DNA]</scope>
    <source>
        <strain evidence="9 10">647</strain>
    </source>
</reference>
<feature type="non-terminal residue" evidence="9">
    <location>
        <position position="295"/>
    </location>
</feature>
<feature type="transmembrane region" description="Helical" evidence="8">
    <location>
        <begin position="222"/>
        <end position="242"/>
    </location>
</feature>
<evidence type="ECO:0000256" key="8">
    <source>
        <dbReference type="SAM" id="Phobius"/>
    </source>
</evidence>
<dbReference type="InterPro" id="IPR019820">
    <property type="entry name" value="Sec-indep_translocase_CS"/>
</dbReference>
<feature type="transmembrane region" description="Helical" evidence="8">
    <location>
        <begin position="83"/>
        <end position="104"/>
    </location>
</feature>
<dbReference type="GO" id="GO:0033281">
    <property type="term" value="C:TAT protein transport complex"/>
    <property type="evidence" value="ECO:0007669"/>
    <property type="project" value="TreeGrafter"/>
</dbReference>
<protein>
    <submittedName>
        <fullName evidence="9">Twin-arginine translocase subunit TatC</fullName>
    </submittedName>
</protein>
<feature type="transmembrane region" description="Helical" evidence="8">
    <location>
        <begin position="12"/>
        <end position="32"/>
    </location>
</feature>
<dbReference type="Pfam" id="PF00902">
    <property type="entry name" value="TatC"/>
    <property type="match status" value="1"/>
</dbReference>
<keyword evidence="6 8" id="KW-0472">Membrane</keyword>
<dbReference type="Proteomes" id="UP000251577">
    <property type="component" value="Unassembled WGS sequence"/>
</dbReference>
<accession>A0A364V4E2</accession>
<proteinExistence type="inferred from homology"/>
<dbReference type="HAMAP" id="MF_00902">
    <property type="entry name" value="TatC"/>
    <property type="match status" value="1"/>
</dbReference>
<comment type="subcellular location">
    <subcellularLocation>
        <location evidence="1">Membrane</location>
        <topology evidence="1">Multi-pass membrane protein</topology>
    </subcellularLocation>
</comment>
<dbReference type="GO" id="GO:0043953">
    <property type="term" value="P:protein transport by the Tat complex"/>
    <property type="evidence" value="ECO:0007669"/>
    <property type="project" value="TreeGrafter"/>
</dbReference>
<evidence type="ECO:0000256" key="7">
    <source>
        <dbReference type="SAM" id="MobiDB-lite"/>
    </source>
</evidence>
<feature type="transmembrane region" description="Helical" evidence="8">
    <location>
        <begin position="116"/>
        <end position="138"/>
    </location>
</feature>
<evidence type="ECO:0000256" key="4">
    <source>
        <dbReference type="ARBA" id="ARBA00022989"/>
    </source>
</evidence>
<gene>
    <name evidence="9" type="primary">tatC</name>
    <name evidence="9" type="ORF">DLJ54_08010</name>
</gene>
<dbReference type="GO" id="GO:0009977">
    <property type="term" value="F:proton motive force dependent protein transmembrane transporter activity"/>
    <property type="evidence" value="ECO:0007669"/>
    <property type="project" value="TreeGrafter"/>
</dbReference>
<evidence type="ECO:0000256" key="2">
    <source>
        <dbReference type="ARBA" id="ARBA00022692"/>
    </source>
</evidence>
<evidence type="ECO:0000256" key="6">
    <source>
        <dbReference type="ARBA" id="ARBA00023136"/>
    </source>
</evidence>